<keyword evidence="1" id="KW-0812">Transmembrane</keyword>
<dbReference type="Proteomes" id="UP001487296">
    <property type="component" value="Unassembled WGS sequence"/>
</dbReference>
<reference evidence="3 4" key="1">
    <citation type="submission" date="2024-04" db="EMBL/GenBank/DDBJ databases">
        <title>Human intestinal bacterial collection.</title>
        <authorList>
            <person name="Pauvert C."/>
            <person name="Hitch T.C.A."/>
            <person name="Clavel T."/>
        </authorList>
    </citation>
    <scope>NUCLEOTIDE SEQUENCE [LARGE SCALE GENOMIC DNA]</scope>
    <source>
        <strain evidence="3 4">CLA-AA-H145</strain>
    </source>
</reference>
<gene>
    <name evidence="3" type="ORF">AAAT34_06435</name>
</gene>
<dbReference type="RefSeq" id="WP_215759753.1">
    <property type="nucleotide sequence ID" value="NZ_JAHKBE010000019.1"/>
</dbReference>
<proteinExistence type="predicted"/>
<feature type="transmembrane region" description="Helical" evidence="1">
    <location>
        <begin position="36"/>
        <end position="58"/>
    </location>
</feature>
<sequence>MEKKYGSKVDAWLLGVLYVVLFACLLPLFYDGALVVGVIAVVLLNVLVTAWLFSYRYIVSDTQLVVKVALFPPKRYDINAIQSIRRTRCPLSAPAASLDRLEIRIGNDTLLVSPLRKREFVDDLCQRSKNKIEVSI</sequence>
<protein>
    <submittedName>
        <fullName evidence="3">PH domain-containing protein</fullName>
    </submittedName>
</protein>
<feature type="transmembrane region" description="Helical" evidence="1">
    <location>
        <begin position="12"/>
        <end position="30"/>
    </location>
</feature>
<dbReference type="PROSITE" id="PS51257">
    <property type="entry name" value="PROKAR_LIPOPROTEIN"/>
    <property type="match status" value="1"/>
</dbReference>
<keyword evidence="1" id="KW-0472">Membrane</keyword>
<evidence type="ECO:0000313" key="4">
    <source>
        <dbReference type="Proteomes" id="UP001487296"/>
    </source>
</evidence>
<feature type="domain" description="Uncharacterized protein YyaB-like PH" evidence="2">
    <location>
        <begin position="56"/>
        <end position="126"/>
    </location>
</feature>
<dbReference type="InterPro" id="IPR009589">
    <property type="entry name" value="PH_YyaB-like"/>
</dbReference>
<name>A0ABV1FQJ3_9BACT</name>
<keyword evidence="1" id="KW-1133">Transmembrane helix</keyword>
<evidence type="ECO:0000259" key="2">
    <source>
        <dbReference type="Pfam" id="PF06713"/>
    </source>
</evidence>
<keyword evidence="4" id="KW-1185">Reference proteome</keyword>
<evidence type="ECO:0000313" key="3">
    <source>
        <dbReference type="EMBL" id="MEQ2486689.1"/>
    </source>
</evidence>
<accession>A0ABV1FQJ3</accession>
<comment type="caution">
    <text evidence="3">The sequence shown here is derived from an EMBL/GenBank/DDBJ whole genome shotgun (WGS) entry which is preliminary data.</text>
</comment>
<dbReference type="EMBL" id="JBBNFP010000019">
    <property type="protein sequence ID" value="MEQ2486689.1"/>
    <property type="molecule type" value="Genomic_DNA"/>
</dbReference>
<organism evidence="3 4">
    <name type="scientific">Hallella faecis</name>
    <dbReference type="NCBI Taxonomy" id="2841596"/>
    <lineage>
        <taxon>Bacteria</taxon>
        <taxon>Pseudomonadati</taxon>
        <taxon>Bacteroidota</taxon>
        <taxon>Bacteroidia</taxon>
        <taxon>Bacteroidales</taxon>
        <taxon>Prevotellaceae</taxon>
        <taxon>Hallella</taxon>
    </lineage>
</organism>
<dbReference type="Pfam" id="PF06713">
    <property type="entry name" value="bPH_4"/>
    <property type="match status" value="1"/>
</dbReference>
<evidence type="ECO:0000256" key="1">
    <source>
        <dbReference type="SAM" id="Phobius"/>
    </source>
</evidence>